<name>A0A4V6PXJ3_9PROT</name>
<dbReference type="EMBL" id="SNYW01000007">
    <property type="protein sequence ID" value="TDQ83050.1"/>
    <property type="molecule type" value="Genomic_DNA"/>
</dbReference>
<keyword evidence="2" id="KW-1185">Reference proteome</keyword>
<dbReference type="OrthoDB" id="7364459at2"/>
<accession>A0A4V6PXJ3</accession>
<protein>
    <submittedName>
        <fullName evidence="1">Uncharacterized protein</fullName>
    </submittedName>
</protein>
<comment type="caution">
    <text evidence="1">The sequence shown here is derived from an EMBL/GenBank/DDBJ whole genome shotgun (WGS) entry which is preliminary data.</text>
</comment>
<gene>
    <name evidence="1" type="ORF">A8950_1332</name>
</gene>
<evidence type="ECO:0000313" key="2">
    <source>
        <dbReference type="Proteomes" id="UP000295783"/>
    </source>
</evidence>
<dbReference type="Proteomes" id="UP000295783">
    <property type="component" value="Unassembled WGS sequence"/>
</dbReference>
<reference evidence="1 2" key="1">
    <citation type="submission" date="2019-03" db="EMBL/GenBank/DDBJ databases">
        <title>Genomic Encyclopedia of Type Strains, Phase III (KMG-III): the genomes of soil and plant-associated and newly described type strains.</title>
        <authorList>
            <person name="Whitman W."/>
        </authorList>
    </citation>
    <scope>NUCLEOTIDE SEQUENCE [LARGE SCALE GENOMIC DNA]</scope>
    <source>
        <strain evidence="1 2">CGMCC 1.7660</strain>
    </source>
</reference>
<sequence length="90" mass="9861">METAVVQKHVTALPPGSDEEQRKLCFEMFNEYWADAVGKGIPFDTVGTMSIAAALFALVAKHGPETTAEFVQDLAKSVLQDEFTSQKRAN</sequence>
<organism evidence="1 2">
    <name type="scientific">Dongia mobilis</name>
    <dbReference type="NCBI Taxonomy" id="578943"/>
    <lineage>
        <taxon>Bacteria</taxon>
        <taxon>Pseudomonadati</taxon>
        <taxon>Pseudomonadota</taxon>
        <taxon>Alphaproteobacteria</taxon>
        <taxon>Rhodospirillales</taxon>
        <taxon>Dongiaceae</taxon>
        <taxon>Dongia</taxon>
    </lineage>
</organism>
<evidence type="ECO:0000313" key="1">
    <source>
        <dbReference type="EMBL" id="TDQ83050.1"/>
    </source>
</evidence>
<dbReference type="RefSeq" id="WP_133612841.1">
    <property type="nucleotide sequence ID" value="NZ_SNYW01000007.1"/>
</dbReference>
<dbReference type="AlphaFoldDB" id="A0A4V6PXJ3"/>
<proteinExistence type="predicted"/>